<protein>
    <submittedName>
        <fullName evidence="4">D-2-hydroxyacid dehydrogenase</fullName>
    </submittedName>
</protein>
<feature type="domain" description="D-isomer specific 2-hydroxyacid dehydrogenase NAD-binding" evidence="3">
    <location>
        <begin position="103"/>
        <end position="273"/>
    </location>
</feature>
<keyword evidence="5" id="KW-1185">Reference proteome</keyword>
<name>A0A5M6D091_9BACT</name>
<evidence type="ECO:0000313" key="5">
    <source>
        <dbReference type="Proteomes" id="UP000323426"/>
    </source>
</evidence>
<dbReference type="Gene3D" id="3.40.50.720">
    <property type="entry name" value="NAD(P)-binding Rossmann-like Domain"/>
    <property type="match status" value="2"/>
</dbReference>
<dbReference type="GO" id="GO:0051287">
    <property type="term" value="F:NAD binding"/>
    <property type="evidence" value="ECO:0007669"/>
    <property type="project" value="InterPro"/>
</dbReference>
<evidence type="ECO:0000259" key="3">
    <source>
        <dbReference type="Pfam" id="PF02826"/>
    </source>
</evidence>
<gene>
    <name evidence="4" type="ORF">F0145_21850</name>
</gene>
<reference evidence="4 5" key="1">
    <citation type="submission" date="2019-09" db="EMBL/GenBank/DDBJ databases">
        <title>Genome sequence and assembly of Adhaeribacter sp.</title>
        <authorList>
            <person name="Chhetri G."/>
        </authorList>
    </citation>
    <scope>NUCLEOTIDE SEQUENCE [LARGE SCALE GENOMIC DNA]</scope>
    <source>
        <strain evidence="4 5">DK36</strain>
    </source>
</reference>
<accession>A0A5M6D091</accession>
<dbReference type="PANTHER" id="PTHR43333">
    <property type="entry name" value="2-HACID_DH_C DOMAIN-CONTAINING PROTEIN"/>
    <property type="match status" value="1"/>
</dbReference>
<evidence type="ECO:0000256" key="1">
    <source>
        <dbReference type="ARBA" id="ARBA00023002"/>
    </source>
</evidence>
<dbReference type="InterPro" id="IPR006140">
    <property type="entry name" value="D-isomer_DH_NAD-bd"/>
</dbReference>
<dbReference type="InterPro" id="IPR036291">
    <property type="entry name" value="NAD(P)-bd_dom_sf"/>
</dbReference>
<evidence type="ECO:0000313" key="4">
    <source>
        <dbReference type="EMBL" id="KAA5540897.1"/>
    </source>
</evidence>
<keyword evidence="1" id="KW-0560">Oxidoreductase</keyword>
<organism evidence="4 5">
    <name type="scientific">Adhaeribacter rhizoryzae</name>
    <dbReference type="NCBI Taxonomy" id="2607907"/>
    <lineage>
        <taxon>Bacteria</taxon>
        <taxon>Pseudomonadati</taxon>
        <taxon>Bacteroidota</taxon>
        <taxon>Cytophagia</taxon>
        <taxon>Cytophagales</taxon>
        <taxon>Hymenobacteraceae</taxon>
        <taxon>Adhaeribacter</taxon>
    </lineage>
</organism>
<dbReference type="PANTHER" id="PTHR43333:SF1">
    <property type="entry name" value="D-ISOMER SPECIFIC 2-HYDROXYACID DEHYDROGENASE NAD-BINDING DOMAIN-CONTAINING PROTEIN"/>
    <property type="match status" value="1"/>
</dbReference>
<dbReference type="GO" id="GO:0016491">
    <property type="term" value="F:oxidoreductase activity"/>
    <property type="evidence" value="ECO:0007669"/>
    <property type="project" value="UniProtKB-KW"/>
</dbReference>
<dbReference type="EMBL" id="VWSF01000024">
    <property type="protein sequence ID" value="KAA5540897.1"/>
    <property type="molecule type" value="Genomic_DNA"/>
</dbReference>
<dbReference type="CDD" id="cd05300">
    <property type="entry name" value="2-Hacid_dh_1"/>
    <property type="match status" value="1"/>
</dbReference>
<dbReference type="SUPFAM" id="SSF51735">
    <property type="entry name" value="NAD(P)-binding Rossmann-fold domains"/>
    <property type="match status" value="1"/>
</dbReference>
<dbReference type="Pfam" id="PF02826">
    <property type="entry name" value="2-Hacid_dh_C"/>
    <property type="match status" value="1"/>
</dbReference>
<dbReference type="Proteomes" id="UP000323426">
    <property type="component" value="Unassembled WGS sequence"/>
</dbReference>
<comment type="caution">
    <text evidence="4">The sequence shown here is derived from an EMBL/GenBank/DDBJ whole genome shotgun (WGS) entry which is preliminary data.</text>
</comment>
<evidence type="ECO:0000256" key="2">
    <source>
        <dbReference type="ARBA" id="ARBA00023027"/>
    </source>
</evidence>
<sequence length="310" mass="34162">MKLFIYSPLDESLRSFLRSALPASVQLVFRKELSGNALTEAFAEAEIIMGNPPVDWFAQIPPHLTFWQLDSAGFNQYQHLRLEAQVANMGDFYAKPCAETMVGGILAFYRGLPLLVKCQEQKRWLGGKIRPHLDLLSNKKIIILGAGSIGQAVKQMLEGFGCAVQMTARRNPQAQIHTFDALLETLPETDLVINTLPGGLDKYVSAAFFQAMKPGSLYASVGRGNTTDEQALIQALQSGKLAGAVLDVTEQEPLPETSPLWEMENVILTQHTGGGFKVEEEGKVQLFLRNLNKFLAGEPLENQINLAQGY</sequence>
<dbReference type="AlphaFoldDB" id="A0A5M6D091"/>
<proteinExistence type="predicted"/>
<dbReference type="RefSeq" id="WP_150091998.1">
    <property type="nucleotide sequence ID" value="NZ_VWSF01000024.1"/>
</dbReference>
<keyword evidence="2" id="KW-0520">NAD</keyword>